<feature type="transmembrane region" description="Helical" evidence="9">
    <location>
        <begin position="96"/>
        <end position="120"/>
    </location>
</feature>
<keyword evidence="5" id="KW-0378">Hydrolase</keyword>
<dbReference type="InterPro" id="IPR022764">
    <property type="entry name" value="Peptidase_S54_rhomboid_dom"/>
</dbReference>
<gene>
    <name evidence="11" type="ORF">GAYE_SCF24G4392</name>
</gene>
<accession>A0AAV9IH16</accession>
<keyword evidence="6 9" id="KW-1133">Transmembrane helix</keyword>
<sequence>MQSVVGKLKTFLANFPGTSLVTGLVCYLIVCVYIFEIVSDTDTFAYCLSFPQVFFSYQVFRVFTAPFFHSNFLHLLFNLVALLGIGPVVENQKGSILYALICSLLLLVLESLFLFLQFVLYFANQYLFAVPIPQSCVVGLSGLLFALLVIDCDRVSVRTIPLFGGRIAIRSQWLPWIFLLLTQALLPSVSFLGHLCGIVAGYVYIFGGFNWMLPCCDRIHRWEDRLWFSRLNSFSFHNDICCSATSSRQGSHSLFWYPTLRCPSGVLQKWLPWKKNTVEEDSKFPGKGYRLGEDSSSRLLSKQAKYPPATSPQQQQEENKSNVTDAQDTVILAEDYGSASVNDTQR</sequence>
<keyword evidence="7 9" id="KW-0472">Membrane</keyword>
<comment type="subcellular location">
    <subcellularLocation>
        <location evidence="1">Membrane</location>
        <topology evidence="1">Multi-pass membrane protein</topology>
    </subcellularLocation>
</comment>
<feature type="compositionally biased region" description="Polar residues" evidence="8">
    <location>
        <begin position="311"/>
        <end position="327"/>
    </location>
</feature>
<evidence type="ECO:0000256" key="9">
    <source>
        <dbReference type="SAM" id="Phobius"/>
    </source>
</evidence>
<evidence type="ECO:0000256" key="5">
    <source>
        <dbReference type="ARBA" id="ARBA00022801"/>
    </source>
</evidence>
<dbReference type="GO" id="GO:0004252">
    <property type="term" value="F:serine-type endopeptidase activity"/>
    <property type="evidence" value="ECO:0007669"/>
    <property type="project" value="InterPro"/>
</dbReference>
<evidence type="ECO:0000259" key="10">
    <source>
        <dbReference type="Pfam" id="PF01694"/>
    </source>
</evidence>
<feature type="region of interest" description="Disordered" evidence="8">
    <location>
        <begin position="286"/>
        <end position="346"/>
    </location>
</feature>
<feature type="domain" description="Peptidase S54 rhomboid" evidence="10">
    <location>
        <begin position="58"/>
        <end position="208"/>
    </location>
</feature>
<dbReference type="Pfam" id="PF01694">
    <property type="entry name" value="Rhomboid"/>
    <property type="match status" value="1"/>
</dbReference>
<reference evidence="11 12" key="1">
    <citation type="submission" date="2022-07" db="EMBL/GenBank/DDBJ databases">
        <title>Genome-wide signatures of adaptation to extreme environments.</title>
        <authorList>
            <person name="Cho C.H."/>
            <person name="Yoon H.S."/>
        </authorList>
    </citation>
    <scope>NUCLEOTIDE SEQUENCE [LARGE SCALE GENOMIC DNA]</scope>
    <source>
        <strain evidence="11 12">108.79 E11</strain>
    </source>
</reference>
<evidence type="ECO:0000256" key="3">
    <source>
        <dbReference type="ARBA" id="ARBA00022670"/>
    </source>
</evidence>
<dbReference type="GO" id="GO:0006508">
    <property type="term" value="P:proteolysis"/>
    <property type="evidence" value="ECO:0007669"/>
    <property type="project" value="UniProtKB-KW"/>
</dbReference>
<comment type="similarity">
    <text evidence="2">Belongs to the peptidase S54 family.</text>
</comment>
<dbReference type="Gene3D" id="1.20.1540.10">
    <property type="entry name" value="Rhomboid-like"/>
    <property type="match status" value="1"/>
</dbReference>
<evidence type="ECO:0000256" key="1">
    <source>
        <dbReference type="ARBA" id="ARBA00004141"/>
    </source>
</evidence>
<keyword evidence="3" id="KW-0645">Protease</keyword>
<dbReference type="InterPro" id="IPR035952">
    <property type="entry name" value="Rhomboid-like_sf"/>
</dbReference>
<evidence type="ECO:0000256" key="6">
    <source>
        <dbReference type="ARBA" id="ARBA00022989"/>
    </source>
</evidence>
<dbReference type="PANTHER" id="PTHR43066">
    <property type="entry name" value="RHOMBOID-RELATED PROTEIN"/>
    <property type="match status" value="1"/>
</dbReference>
<evidence type="ECO:0000256" key="8">
    <source>
        <dbReference type="SAM" id="MobiDB-lite"/>
    </source>
</evidence>
<comment type="caution">
    <text evidence="11">The sequence shown here is derived from an EMBL/GenBank/DDBJ whole genome shotgun (WGS) entry which is preliminary data.</text>
</comment>
<evidence type="ECO:0000256" key="4">
    <source>
        <dbReference type="ARBA" id="ARBA00022692"/>
    </source>
</evidence>
<name>A0AAV9IH16_9RHOD</name>
<evidence type="ECO:0000313" key="12">
    <source>
        <dbReference type="Proteomes" id="UP001300502"/>
    </source>
</evidence>
<feature type="transmembrane region" description="Helical" evidence="9">
    <location>
        <begin position="162"/>
        <end position="185"/>
    </location>
</feature>
<feature type="transmembrane region" description="Helical" evidence="9">
    <location>
        <begin position="72"/>
        <end position="89"/>
    </location>
</feature>
<keyword evidence="12" id="KW-1185">Reference proteome</keyword>
<dbReference type="AlphaFoldDB" id="A0AAV9IH16"/>
<organism evidence="11 12">
    <name type="scientific">Galdieria yellowstonensis</name>
    <dbReference type="NCBI Taxonomy" id="3028027"/>
    <lineage>
        <taxon>Eukaryota</taxon>
        <taxon>Rhodophyta</taxon>
        <taxon>Bangiophyceae</taxon>
        <taxon>Galdieriales</taxon>
        <taxon>Galdieriaceae</taxon>
        <taxon>Galdieria</taxon>
    </lineage>
</organism>
<dbReference type="GO" id="GO:0016020">
    <property type="term" value="C:membrane"/>
    <property type="evidence" value="ECO:0007669"/>
    <property type="project" value="UniProtKB-SubCell"/>
</dbReference>
<proteinExistence type="inferred from homology"/>
<keyword evidence="4 9" id="KW-0812">Transmembrane</keyword>
<feature type="transmembrane region" description="Helical" evidence="9">
    <location>
        <begin position="126"/>
        <end position="150"/>
    </location>
</feature>
<evidence type="ECO:0000256" key="7">
    <source>
        <dbReference type="ARBA" id="ARBA00023136"/>
    </source>
</evidence>
<feature type="transmembrane region" description="Helical" evidence="9">
    <location>
        <begin position="12"/>
        <end position="35"/>
    </location>
</feature>
<dbReference type="EMBL" id="JANCYU010000040">
    <property type="protein sequence ID" value="KAK4526476.1"/>
    <property type="molecule type" value="Genomic_DNA"/>
</dbReference>
<feature type="compositionally biased region" description="Basic and acidic residues" evidence="8">
    <location>
        <begin position="286"/>
        <end position="296"/>
    </location>
</feature>
<dbReference type="SUPFAM" id="SSF144091">
    <property type="entry name" value="Rhomboid-like"/>
    <property type="match status" value="1"/>
</dbReference>
<evidence type="ECO:0000313" key="11">
    <source>
        <dbReference type="EMBL" id="KAK4526476.1"/>
    </source>
</evidence>
<dbReference type="PANTHER" id="PTHR43066:SF1">
    <property type="entry name" value="RHOMBOID PROTEIN 2"/>
    <property type="match status" value="1"/>
</dbReference>
<dbReference type="Proteomes" id="UP001300502">
    <property type="component" value="Unassembled WGS sequence"/>
</dbReference>
<evidence type="ECO:0000256" key="2">
    <source>
        <dbReference type="ARBA" id="ARBA00009045"/>
    </source>
</evidence>
<protein>
    <recommendedName>
        <fullName evidence="10">Peptidase S54 rhomboid domain-containing protein</fullName>
    </recommendedName>
</protein>
<feature type="transmembrane region" description="Helical" evidence="9">
    <location>
        <begin position="191"/>
        <end position="213"/>
    </location>
</feature>